<protein>
    <submittedName>
        <fullName evidence="3">Uncharacterized protein</fullName>
    </submittedName>
</protein>
<comment type="caution">
    <text evidence="3">The sequence shown here is derived from an EMBL/GenBank/DDBJ whole genome shotgun (WGS) entry which is preliminary data.</text>
</comment>
<evidence type="ECO:0000313" key="4">
    <source>
        <dbReference type="Proteomes" id="UP000239241"/>
    </source>
</evidence>
<name>A0A2S5VU03_9MICO</name>
<dbReference type="Proteomes" id="UP000239241">
    <property type="component" value="Unassembled WGS sequence"/>
</dbReference>
<dbReference type="AlphaFoldDB" id="A0A2S5VU03"/>
<organism evidence="3 4">
    <name type="scientific">Clavibacter michiganensis</name>
    <dbReference type="NCBI Taxonomy" id="28447"/>
    <lineage>
        <taxon>Bacteria</taxon>
        <taxon>Bacillati</taxon>
        <taxon>Actinomycetota</taxon>
        <taxon>Actinomycetes</taxon>
        <taxon>Micrococcales</taxon>
        <taxon>Microbacteriaceae</taxon>
        <taxon>Clavibacter</taxon>
    </lineage>
</organism>
<feature type="region of interest" description="Disordered" evidence="1">
    <location>
        <begin position="1"/>
        <end position="35"/>
    </location>
</feature>
<keyword evidence="2" id="KW-0472">Membrane</keyword>
<gene>
    <name evidence="3" type="ORF">C5E16_07755</name>
</gene>
<proteinExistence type="predicted"/>
<keyword evidence="2" id="KW-0812">Transmembrane</keyword>
<evidence type="ECO:0000313" key="3">
    <source>
        <dbReference type="EMBL" id="PPF68045.1"/>
    </source>
</evidence>
<feature type="transmembrane region" description="Helical" evidence="2">
    <location>
        <begin position="43"/>
        <end position="63"/>
    </location>
</feature>
<keyword evidence="2" id="KW-1133">Transmembrane helix</keyword>
<sequence>MREPYGCARAPDPEVSSGASCPAGHPRPTGRGTPHRRIPVLDLVYIAGAIVLFALVGLVGRGVEKL</sequence>
<evidence type="ECO:0000256" key="1">
    <source>
        <dbReference type="SAM" id="MobiDB-lite"/>
    </source>
</evidence>
<dbReference type="EMBL" id="PSXY01000010">
    <property type="protein sequence ID" value="PPF68045.1"/>
    <property type="molecule type" value="Genomic_DNA"/>
</dbReference>
<evidence type="ECO:0000256" key="2">
    <source>
        <dbReference type="SAM" id="Phobius"/>
    </source>
</evidence>
<reference evidence="3 4" key="1">
    <citation type="submission" date="2018-02" db="EMBL/GenBank/DDBJ databases">
        <title>Bacteriophage NCPPB3778 and a type I-E CRISPR drive the evolution of the US Biological Select Agent, Rathayibacter toxicus.</title>
        <authorList>
            <person name="Davis E.W.II."/>
            <person name="Tabima J.F."/>
            <person name="Weisberg A.J."/>
            <person name="Lopes L.D."/>
            <person name="Wiseman M.S."/>
            <person name="Wiseman M.S."/>
            <person name="Pupko T."/>
            <person name="Belcher M.S."/>
            <person name="Sechler A.J."/>
            <person name="Tancos M.A."/>
            <person name="Schroeder B.K."/>
            <person name="Murray T.D."/>
            <person name="Luster D.G."/>
            <person name="Schneider W.L."/>
            <person name="Rogers E."/>
            <person name="Andreote F.D."/>
            <person name="Grunwald N.J."/>
            <person name="Putnam M.L."/>
            <person name="Chang J.H."/>
        </authorList>
    </citation>
    <scope>NUCLEOTIDE SEQUENCE [LARGE SCALE GENOMIC DNA]</scope>
    <source>
        <strain evidence="3 4">AY1B3</strain>
    </source>
</reference>
<accession>A0A2S5VU03</accession>